<dbReference type="EMBL" id="CH954177">
    <property type="protein sequence ID" value="KQS71039.1"/>
    <property type="molecule type" value="Genomic_DNA"/>
</dbReference>
<keyword evidence="1" id="KW-0812">Transmembrane</keyword>
<reference evidence="2 3" key="2">
    <citation type="journal article" date="2008" name="Bioinformatics">
        <title>Assembly reconciliation.</title>
        <authorList>
            <person name="Zimin A.V."/>
            <person name="Smith D.R."/>
            <person name="Sutton G."/>
            <person name="Yorke J.A."/>
        </authorList>
    </citation>
    <scope>NUCLEOTIDE SEQUENCE [LARGE SCALE GENOMIC DNA]</scope>
    <source>
        <strain evidence="2 3">TSC#14021-0224.01</strain>
    </source>
</reference>
<evidence type="ECO:0000313" key="2">
    <source>
        <dbReference type="EMBL" id="KQS71039.1"/>
    </source>
</evidence>
<keyword evidence="3" id="KW-1185">Reference proteome</keyword>
<dbReference type="AlphaFoldDB" id="A0A0Q5WP83"/>
<organism evidence="2 3">
    <name type="scientific">Drosophila erecta</name>
    <name type="common">Fruit fly</name>
    <dbReference type="NCBI Taxonomy" id="7220"/>
    <lineage>
        <taxon>Eukaryota</taxon>
        <taxon>Metazoa</taxon>
        <taxon>Ecdysozoa</taxon>
        <taxon>Arthropoda</taxon>
        <taxon>Hexapoda</taxon>
        <taxon>Insecta</taxon>
        <taxon>Pterygota</taxon>
        <taxon>Neoptera</taxon>
        <taxon>Endopterygota</taxon>
        <taxon>Diptera</taxon>
        <taxon>Brachycera</taxon>
        <taxon>Muscomorpha</taxon>
        <taxon>Ephydroidea</taxon>
        <taxon>Drosophilidae</taxon>
        <taxon>Drosophila</taxon>
        <taxon>Sophophora</taxon>
    </lineage>
</organism>
<feature type="transmembrane region" description="Helical" evidence="1">
    <location>
        <begin position="6"/>
        <end position="34"/>
    </location>
</feature>
<keyword evidence="1" id="KW-0472">Membrane</keyword>
<sequence length="50" mass="5817">MDISVLWLYLVLVSALLIFLVPTVESTLLLWACLYRLEICPFRTTTTKTR</sequence>
<keyword evidence="1" id="KW-1133">Transmembrane helix</keyword>
<evidence type="ECO:0000313" key="3">
    <source>
        <dbReference type="Proteomes" id="UP000008711"/>
    </source>
</evidence>
<accession>A0A0Q5WP83</accession>
<reference evidence="2 3" key="1">
    <citation type="journal article" date="2007" name="Nature">
        <title>Evolution of genes and genomes on the Drosophila phylogeny.</title>
        <authorList>
            <consortium name="Drosophila 12 Genomes Consortium"/>
            <person name="Clark A.G."/>
            <person name="Eisen M.B."/>
            <person name="Smith D.R."/>
            <person name="Bergman C.M."/>
            <person name="Oliver B."/>
            <person name="Markow T.A."/>
            <person name="Kaufman T.C."/>
            <person name="Kellis M."/>
            <person name="Gelbart W."/>
            <person name="Iyer V.N."/>
            <person name="Pollard D.A."/>
            <person name="Sackton T.B."/>
            <person name="Larracuente A.M."/>
            <person name="Singh N.D."/>
            <person name="Abad J.P."/>
            <person name="Abt D.N."/>
            <person name="Adryan B."/>
            <person name="Aguade M."/>
            <person name="Akashi H."/>
            <person name="Anderson W.W."/>
            <person name="Aquadro C.F."/>
            <person name="Ardell D.H."/>
            <person name="Arguello R."/>
            <person name="Artieri C.G."/>
            <person name="Barbash D.A."/>
            <person name="Barker D."/>
            <person name="Barsanti P."/>
            <person name="Batterham P."/>
            <person name="Batzoglou S."/>
            <person name="Begun D."/>
            <person name="Bhutkar A."/>
            <person name="Blanco E."/>
            <person name="Bosak S.A."/>
            <person name="Bradley R.K."/>
            <person name="Brand A.D."/>
            <person name="Brent M.R."/>
            <person name="Brooks A.N."/>
            <person name="Brown R.H."/>
            <person name="Butlin R.K."/>
            <person name="Caggese C."/>
            <person name="Calvi B.R."/>
            <person name="Bernardo de Carvalho A."/>
            <person name="Caspi A."/>
            <person name="Castrezana S."/>
            <person name="Celniker S.E."/>
            <person name="Chang J.L."/>
            <person name="Chapple C."/>
            <person name="Chatterji S."/>
            <person name="Chinwalla A."/>
            <person name="Civetta A."/>
            <person name="Clifton S.W."/>
            <person name="Comeron J.M."/>
            <person name="Costello J.C."/>
            <person name="Coyne J.A."/>
            <person name="Daub J."/>
            <person name="David R.G."/>
            <person name="Delcher A.L."/>
            <person name="Delehaunty K."/>
            <person name="Do C.B."/>
            <person name="Ebling H."/>
            <person name="Edwards K."/>
            <person name="Eickbush T."/>
            <person name="Evans J.D."/>
            <person name="Filipski A."/>
            <person name="Findeiss S."/>
            <person name="Freyhult E."/>
            <person name="Fulton L."/>
            <person name="Fulton R."/>
            <person name="Garcia A.C."/>
            <person name="Gardiner A."/>
            <person name="Garfield D.A."/>
            <person name="Garvin B.E."/>
            <person name="Gibson G."/>
            <person name="Gilbert D."/>
            <person name="Gnerre S."/>
            <person name="Godfrey J."/>
            <person name="Good R."/>
            <person name="Gotea V."/>
            <person name="Gravely B."/>
            <person name="Greenberg A.J."/>
            <person name="Griffiths-Jones S."/>
            <person name="Gross S."/>
            <person name="Guigo R."/>
            <person name="Gustafson E.A."/>
            <person name="Haerty W."/>
            <person name="Hahn M.W."/>
            <person name="Halligan D.L."/>
            <person name="Halpern A.L."/>
            <person name="Halter G.M."/>
            <person name="Han M.V."/>
            <person name="Heger A."/>
            <person name="Hillier L."/>
            <person name="Hinrichs A.S."/>
            <person name="Holmes I."/>
            <person name="Hoskins R.A."/>
            <person name="Hubisz M.J."/>
            <person name="Hultmark D."/>
            <person name="Huntley M.A."/>
            <person name="Jaffe D.B."/>
            <person name="Jagadeeshan S."/>
            <person name="Jeck W.R."/>
            <person name="Johnson J."/>
            <person name="Jones C.D."/>
            <person name="Jordan W.C."/>
            <person name="Karpen G.H."/>
            <person name="Kataoka E."/>
            <person name="Keightley P.D."/>
            <person name="Kheradpour P."/>
            <person name="Kirkness E.F."/>
            <person name="Koerich L.B."/>
            <person name="Kristiansen K."/>
            <person name="Kudrna D."/>
            <person name="Kulathinal R.J."/>
            <person name="Kumar S."/>
            <person name="Kwok R."/>
            <person name="Lander E."/>
            <person name="Langley C.H."/>
            <person name="Lapoint R."/>
            <person name="Lazzaro B.P."/>
            <person name="Lee S.J."/>
            <person name="Levesque L."/>
            <person name="Li R."/>
            <person name="Lin C.F."/>
            <person name="Lin M.F."/>
            <person name="Lindblad-Toh K."/>
            <person name="Llopart A."/>
            <person name="Long M."/>
            <person name="Low L."/>
            <person name="Lozovsky E."/>
            <person name="Lu J."/>
            <person name="Luo M."/>
            <person name="Machado C.A."/>
            <person name="Makalowski W."/>
            <person name="Marzo M."/>
            <person name="Matsuda M."/>
            <person name="Matzkin L."/>
            <person name="McAllister B."/>
            <person name="McBride C.S."/>
            <person name="McKernan B."/>
            <person name="McKernan K."/>
            <person name="Mendez-Lago M."/>
            <person name="Minx P."/>
            <person name="Mollenhauer M.U."/>
            <person name="Montooth K."/>
            <person name="Mount S.M."/>
            <person name="Mu X."/>
            <person name="Myers E."/>
            <person name="Negre B."/>
            <person name="Newfeld S."/>
            <person name="Nielsen R."/>
            <person name="Noor M.A."/>
            <person name="O'Grady P."/>
            <person name="Pachter L."/>
            <person name="Papaceit M."/>
            <person name="Parisi M.J."/>
            <person name="Parisi M."/>
            <person name="Parts L."/>
            <person name="Pedersen J.S."/>
            <person name="Pesole G."/>
            <person name="Phillippy A.M."/>
            <person name="Ponting C.P."/>
            <person name="Pop M."/>
            <person name="Porcelli D."/>
            <person name="Powell J.R."/>
            <person name="Prohaska S."/>
            <person name="Pruitt K."/>
            <person name="Puig M."/>
            <person name="Quesneville H."/>
            <person name="Ram K.R."/>
            <person name="Rand D."/>
            <person name="Rasmussen M.D."/>
            <person name="Reed L.K."/>
            <person name="Reenan R."/>
            <person name="Reily A."/>
            <person name="Remington K.A."/>
            <person name="Rieger T.T."/>
            <person name="Ritchie M.G."/>
            <person name="Robin C."/>
            <person name="Rogers Y.H."/>
            <person name="Rohde C."/>
            <person name="Rozas J."/>
            <person name="Rubenfield M.J."/>
            <person name="Ruiz A."/>
            <person name="Russo S."/>
            <person name="Salzberg S.L."/>
            <person name="Sanchez-Gracia A."/>
            <person name="Saranga D.J."/>
            <person name="Sato H."/>
            <person name="Schaeffer S.W."/>
            <person name="Schatz M.C."/>
            <person name="Schlenke T."/>
            <person name="Schwartz R."/>
            <person name="Segarra C."/>
            <person name="Singh R.S."/>
            <person name="Sirot L."/>
            <person name="Sirota M."/>
            <person name="Sisneros N.B."/>
            <person name="Smith C.D."/>
            <person name="Smith T.F."/>
            <person name="Spieth J."/>
            <person name="Stage D.E."/>
            <person name="Stark A."/>
            <person name="Stephan W."/>
            <person name="Strausberg R.L."/>
            <person name="Strempel S."/>
            <person name="Sturgill D."/>
            <person name="Sutton G."/>
            <person name="Sutton G.G."/>
            <person name="Tao W."/>
            <person name="Teichmann S."/>
            <person name="Tobari Y.N."/>
            <person name="Tomimura Y."/>
            <person name="Tsolas J.M."/>
            <person name="Valente V.L."/>
            <person name="Venter E."/>
            <person name="Venter J.C."/>
            <person name="Vicario S."/>
            <person name="Vieira F.G."/>
            <person name="Vilella A.J."/>
            <person name="Villasante A."/>
            <person name="Walenz B."/>
            <person name="Wang J."/>
            <person name="Wasserman M."/>
            <person name="Watts T."/>
            <person name="Wilson D."/>
            <person name="Wilson R.K."/>
            <person name="Wing R.A."/>
            <person name="Wolfner M.F."/>
            <person name="Wong A."/>
            <person name="Wong G.K."/>
            <person name="Wu C.I."/>
            <person name="Wu G."/>
            <person name="Yamamoto D."/>
            <person name="Yang H.P."/>
            <person name="Yang S.P."/>
            <person name="Yorke J.A."/>
            <person name="Yoshida K."/>
            <person name="Zdobnov E."/>
            <person name="Zhang P."/>
            <person name="Zhang Y."/>
            <person name="Zimin A.V."/>
            <person name="Baldwin J."/>
            <person name="Abdouelleil A."/>
            <person name="Abdulkadir J."/>
            <person name="Abebe A."/>
            <person name="Abera B."/>
            <person name="Abreu J."/>
            <person name="Acer S.C."/>
            <person name="Aftuck L."/>
            <person name="Alexander A."/>
            <person name="An P."/>
            <person name="Anderson E."/>
            <person name="Anderson S."/>
            <person name="Arachi H."/>
            <person name="Azer M."/>
            <person name="Bachantsang P."/>
            <person name="Barry A."/>
            <person name="Bayul T."/>
            <person name="Berlin A."/>
            <person name="Bessette D."/>
            <person name="Bloom T."/>
            <person name="Blye J."/>
            <person name="Boguslavskiy L."/>
            <person name="Bonnet C."/>
            <person name="Boukhgalter B."/>
            <person name="Bourzgui I."/>
            <person name="Brown A."/>
            <person name="Cahill P."/>
            <person name="Channer S."/>
            <person name="Cheshatsang Y."/>
            <person name="Chuda L."/>
            <person name="Citroen M."/>
            <person name="Collymore A."/>
            <person name="Cooke P."/>
            <person name="Costello M."/>
            <person name="D'Aco K."/>
            <person name="Daza R."/>
            <person name="De Haan G."/>
            <person name="DeGray S."/>
            <person name="DeMaso C."/>
            <person name="Dhargay N."/>
            <person name="Dooley K."/>
            <person name="Dooley E."/>
            <person name="Doricent M."/>
            <person name="Dorje P."/>
            <person name="Dorjee K."/>
            <person name="Dupes A."/>
            <person name="Elong R."/>
            <person name="Falk J."/>
            <person name="Farina A."/>
            <person name="Faro S."/>
            <person name="Ferguson D."/>
            <person name="Fisher S."/>
            <person name="Foley C.D."/>
            <person name="Franke A."/>
            <person name="Friedrich D."/>
            <person name="Gadbois L."/>
            <person name="Gearin G."/>
            <person name="Gearin C.R."/>
            <person name="Giannoukos G."/>
            <person name="Goode T."/>
            <person name="Graham J."/>
            <person name="Grandbois E."/>
            <person name="Grewal S."/>
            <person name="Gyaltsen K."/>
            <person name="Hafez N."/>
            <person name="Hagos B."/>
            <person name="Hall J."/>
            <person name="Henson C."/>
            <person name="Hollinger A."/>
            <person name="Honan T."/>
            <person name="Huard M.D."/>
            <person name="Hughes L."/>
            <person name="Hurhula B."/>
            <person name="Husby M.E."/>
            <person name="Kamat A."/>
            <person name="Kanga B."/>
            <person name="Kashin S."/>
            <person name="Khazanovich D."/>
            <person name="Kisner P."/>
            <person name="Lance K."/>
            <person name="Lara M."/>
            <person name="Lee W."/>
            <person name="Lennon N."/>
            <person name="Letendre F."/>
            <person name="LeVine R."/>
            <person name="Lipovsky A."/>
            <person name="Liu X."/>
            <person name="Liu J."/>
            <person name="Liu S."/>
            <person name="Lokyitsang T."/>
            <person name="Lokyitsang Y."/>
            <person name="Lubonja R."/>
            <person name="Lui A."/>
            <person name="MacDonald P."/>
            <person name="Magnisalis V."/>
            <person name="Maru K."/>
            <person name="Matthews C."/>
            <person name="McCusker W."/>
            <person name="McDonough S."/>
            <person name="Mehta T."/>
            <person name="Meldrim J."/>
            <person name="Meneus L."/>
            <person name="Mihai O."/>
            <person name="Mihalev A."/>
            <person name="Mihova T."/>
            <person name="Mittelman R."/>
            <person name="Mlenga V."/>
            <person name="Montmayeur A."/>
            <person name="Mulrain L."/>
            <person name="Navidi A."/>
            <person name="Naylor J."/>
            <person name="Negash T."/>
            <person name="Nguyen T."/>
            <person name="Nguyen N."/>
            <person name="Nicol R."/>
            <person name="Norbu C."/>
            <person name="Norbu N."/>
            <person name="Novod N."/>
            <person name="O'Neill B."/>
            <person name="Osman S."/>
            <person name="Markiewicz E."/>
            <person name="Oyono O.L."/>
            <person name="Patti C."/>
            <person name="Phunkhang P."/>
            <person name="Pierre F."/>
            <person name="Priest M."/>
            <person name="Raghuraman S."/>
            <person name="Rege F."/>
            <person name="Reyes R."/>
            <person name="Rise C."/>
            <person name="Rogov P."/>
            <person name="Ross K."/>
            <person name="Ryan E."/>
            <person name="Settipalli S."/>
            <person name="Shea T."/>
            <person name="Sherpa N."/>
            <person name="Shi L."/>
            <person name="Shih D."/>
            <person name="Sparrow T."/>
            <person name="Spaulding J."/>
            <person name="Stalker J."/>
            <person name="Stange-Thomann N."/>
            <person name="Stavropoulos S."/>
            <person name="Stone C."/>
            <person name="Strader C."/>
            <person name="Tesfaye S."/>
            <person name="Thomson T."/>
            <person name="Thoulutsang Y."/>
            <person name="Thoulutsang D."/>
            <person name="Topham K."/>
            <person name="Topping I."/>
            <person name="Tsamla T."/>
            <person name="Vassiliev H."/>
            <person name="Vo A."/>
            <person name="Wangchuk T."/>
            <person name="Wangdi T."/>
            <person name="Weiand M."/>
            <person name="Wilkinson J."/>
            <person name="Wilson A."/>
            <person name="Yadav S."/>
            <person name="Young G."/>
            <person name="Yu Q."/>
            <person name="Zembek L."/>
            <person name="Zhong D."/>
            <person name="Zimmer A."/>
            <person name="Zwirko Z."/>
            <person name="Jaffe D.B."/>
            <person name="Alvarez P."/>
            <person name="Brockman W."/>
            <person name="Butler J."/>
            <person name="Chin C."/>
            <person name="Gnerre S."/>
            <person name="Grabherr M."/>
            <person name="Kleber M."/>
            <person name="Mauceli E."/>
            <person name="MacCallum I."/>
        </authorList>
    </citation>
    <scope>NUCLEOTIDE SEQUENCE [LARGE SCALE GENOMIC DNA]</scope>
    <source>
        <strain evidence="2 3">TSC#14021-0224.01</strain>
    </source>
</reference>
<proteinExistence type="predicted"/>
<gene>
    <name evidence="2" type="primary">Dere\GG26268</name>
    <name evidence="2" type="synonym">GG26268</name>
    <name evidence="2" type="ORF">Dere_GG26268</name>
</gene>
<dbReference type="Proteomes" id="UP000008711">
    <property type="component" value="Unassembled WGS sequence"/>
</dbReference>
<dbReference type="KEGG" id="der:26526092"/>
<evidence type="ECO:0000256" key="1">
    <source>
        <dbReference type="SAM" id="Phobius"/>
    </source>
</evidence>
<name>A0A0Q5WP83_DROER</name>
<protein>
    <submittedName>
        <fullName evidence="2">Uncharacterized protein</fullName>
    </submittedName>
</protein>